<gene>
    <name evidence="1" type="ORF">JCM19241_453</name>
</gene>
<protein>
    <submittedName>
        <fullName evidence="1">Anaerobic dimethyl sulfoxide reductase chain B</fullName>
    </submittedName>
</protein>
<accession>A0A0B8Q906</accession>
<dbReference type="STRING" id="1481914.JCM19241_453"/>
<evidence type="ECO:0000313" key="1">
    <source>
        <dbReference type="EMBL" id="GAM76155.1"/>
    </source>
</evidence>
<reference evidence="1 2" key="2">
    <citation type="submission" date="2015-01" db="EMBL/GenBank/DDBJ databases">
        <authorList>
            <consortium name="NBRP consortium"/>
            <person name="Sawabe T."/>
            <person name="Meirelles P."/>
            <person name="Feng G."/>
            <person name="Sayaka M."/>
            <person name="Hattori M."/>
            <person name="Ohkuma M."/>
        </authorList>
    </citation>
    <scope>NUCLEOTIDE SEQUENCE [LARGE SCALE GENOMIC DNA]</scope>
    <source>
        <strain evidence="2">JCM 19241</strain>
    </source>
</reference>
<dbReference type="Proteomes" id="UP000031666">
    <property type="component" value="Unassembled WGS sequence"/>
</dbReference>
<dbReference type="EMBL" id="BBSC01000005">
    <property type="protein sequence ID" value="GAM76155.1"/>
    <property type="molecule type" value="Genomic_DNA"/>
</dbReference>
<dbReference type="AlphaFoldDB" id="A0A0B8Q906"/>
<comment type="caution">
    <text evidence="1">The sequence shown here is derived from an EMBL/GenBank/DDBJ whole genome shotgun (WGS) entry which is preliminary data.</text>
</comment>
<proteinExistence type="predicted"/>
<name>A0A0B8Q906_9VIBR</name>
<organism evidence="1 2">
    <name type="scientific">Vibrio ishigakensis</name>
    <dbReference type="NCBI Taxonomy" id="1481914"/>
    <lineage>
        <taxon>Bacteria</taxon>
        <taxon>Pseudomonadati</taxon>
        <taxon>Pseudomonadota</taxon>
        <taxon>Gammaproteobacteria</taxon>
        <taxon>Vibrionales</taxon>
        <taxon>Vibrionaceae</taxon>
        <taxon>Vibrio</taxon>
    </lineage>
</organism>
<sequence length="43" mass="4630">MPVCVDSCPLRAIEFGPINELRAKYGSNADVAPLPDSRITSLI</sequence>
<reference evidence="1 2" key="1">
    <citation type="submission" date="2015-01" db="EMBL/GenBank/DDBJ databases">
        <title>Vibrio sp. C94 JCM 19241 whole genome shotgun sequence.</title>
        <authorList>
            <person name="Sawabe T."/>
            <person name="Meirelles P."/>
            <person name="Feng G."/>
            <person name="Sayaka M."/>
            <person name="Hattori M."/>
            <person name="Ohkuma M."/>
        </authorList>
    </citation>
    <scope>NUCLEOTIDE SEQUENCE [LARGE SCALE GENOMIC DNA]</scope>
    <source>
        <strain evidence="2">JCM 19241</strain>
    </source>
</reference>
<evidence type="ECO:0000313" key="2">
    <source>
        <dbReference type="Proteomes" id="UP000031666"/>
    </source>
</evidence>
<dbReference type="SUPFAM" id="SSF54862">
    <property type="entry name" value="4Fe-4S ferredoxins"/>
    <property type="match status" value="1"/>
</dbReference>